<evidence type="ECO:0000256" key="1">
    <source>
        <dbReference type="SAM" id="Phobius"/>
    </source>
</evidence>
<accession>A0A0L8H8P1</accession>
<gene>
    <name evidence="2" type="ORF">OCBIM_22020269mg</name>
</gene>
<dbReference type="AlphaFoldDB" id="A0A0L8H8P1"/>
<feature type="transmembrane region" description="Helical" evidence="1">
    <location>
        <begin position="12"/>
        <end position="29"/>
    </location>
</feature>
<evidence type="ECO:0000313" key="2">
    <source>
        <dbReference type="EMBL" id="KOF85474.1"/>
    </source>
</evidence>
<dbReference type="EMBL" id="KQ418881">
    <property type="protein sequence ID" value="KOF85474.1"/>
    <property type="molecule type" value="Genomic_DNA"/>
</dbReference>
<reference evidence="2" key="1">
    <citation type="submission" date="2015-07" db="EMBL/GenBank/DDBJ databases">
        <title>MeaNS - Measles Nucleotide Surveillance Program.</title>
        <authorList>
            <person name="Tran T."/>
            <person name="Druce J."/>
        </authorList>
    </citation>
    <scope>NUCLEOTIDE SEQUENCE</scope>
    <source>
        <strain evidence="2">UCB-OBI-ISO-001</strain>
        <tissue evidence="2">Gonad</tissue>
    </source>
</reference>
<sequence length="60" mass="7330">MRKYHFKHSGHFHLYMACISLLLTLRYLSLSNHIKQKISFLFFYFRTLMNNNNCRRSACI</sequence>
<organism evidence="2">
    <name type="scientific">Octopus bimaculoides</name>
    <name type="common">California two-spotted octopus</name>
    <dbReference type="NCBI Taxonomy" id="37653"/>
    <lineage>
        <taxon>Eukaryota</taxon>
        <taxon>Metazoa</taxon>
        <taxon>Spiralia</taxon>
        <taxon>Lophotrochozoa</taxon>
        <taxon>Mollusca</taxon>
        <taxon>Cephalopoda</taxon>
        <taxon>Coleoidea</taxon>
        <taxon>Octopodiformes</taxon>
        <taxon>Octopoda</taxon>
        <taxon>Incirrata</taxon>
        <taxon>Octopodidae</taxon>
        <taxon>Octopus</taxon>
    </lineage>
</organism>
<keyword evidence="1" id="KW-0812">Transmembrane</keyword>
<protein>
    <submittedName>
        <fullName evidence="2">Uncharacterized protein</fullName>
    </submittedName>
</protein>
<name>A0A0L8H8P1_OCTBM</name>
<proteinExistence type="predicted"/>
<keyword evidence="1" id="KW-0472">Membrane</keyword>
<keyword evidence="1" id="KW-1133">Transmembrane helix</keyword>